<comment type="similarity">
    <text evidence="1">Belongs to the type-1 OGG1 family.</text>
</comment>
<dbReference type="GO" id="GO:0008534">
    <property type="term" value="F:oxidized purine nucleobase lesion DNA N-glycosylase activity"/>
    <property type="evidence" value="ECO:0007669"/>
    <property type="project" value="InterPro"/>
</dbReference>
<protein>
    <recommendedName>
        <fullName evidence="2">DNA-(apurinic or apyrimidinic site) lyase</fullName>
        <ecNumber evidence="2">4.2.99.18</ecNumber>
    </recommendedName>
</protein>
<dbReference type="Proteomes" id="UP000464314">
    <property type="component" value="Chromosome"/>
</dbReference>
<dbReference type="InterPro" id="IPR012904">
    <property type="entry name" value="OGG_N"/>
</dbReference>
<dbReference type="KEGG" id="anr:Ana3638_17690"/>
<evidence type="ECO:0000256" key="2">
    <source>
        <dbReference type="ARBA" id="ARBA00012720"/>
    </source>
</evidence>
<sequence>MLIYSNNFNLKHIADSGQCFRMNPMGDDKYSLIAYDKYIELTQVKDNCIKLSCSEDEYNLIWKDYFDMDFNYEQIVAGLLDGQDNFLKNAARFGCGLRILKQDIFETLISFIISQRKNIPAIKSCIEMLCMKYGKRKTSRECGGKEYYTFPSPESLANASAQDLKTTGLGYRDSYILKTSQAVSKGDIDLKTLKRLSFEETLIQLQTLSGVGIKVANCVALYGLHHIEAFPIDVWIARILKDIYNDHFNLEPYNGFAGIVQQYMFYYIRNTK</sequence>
<evidence type="ECO:0000256" key="1">
    <source>
        <dbReference type="ARBA" id="ARBA00010679"/>
    </source>
</evidence>
<comment type="catalytic activity">
    <reaction evidence="9">
        <text>2'-deoxyribonucleotide-(2'-deoxyribose 5'-phosphate)-2'-deoxyribonucleotide-DNA = a 3'-end 2'-deoxyribonucleotide-(2,3-dehydro-2,3-deoxyribose 5'-phosphate)-DNA + a 5'-end 5'-phospho-2'-deoxyribonucleoside-DNA + H(+)</text>
        <dbReference type="Rhea" id="RHEA:66592"/>
        <dbReference type="Rhea" id="RHEA-COMP:13180"/>
        <dbReference type="Rhea" id="RHEA-COMP:16897"/>
        <dbReference type="Rhea" id="RHEA-COMP:17067"/>
        <dbReference type="ChEBI" id="CHEBI:15378"/>
        <dbReference type="ChEBI" id="CHEBI:136412"/>
        <dbReference type="ChEBI" id="CHEBI:157695"/>
        <dbReference type="ChEBI" id="CHEBI:167181"/>
        <dbReference type="EC" id="4.2.99.18"/>
    </reaction>
</comment>
<evidence type="ECO:0000256" key="5">
    <source>
        <dbReference type="ARBA" id="ARBA00023204"/>
    </source>
</evidence>
<evidence type="ECO:0000313" key="11">
    <source>
        <dbReference type="EMBL" id="QHQ62389.1"/>
    </source>
</evidence>
<dbReference type="Gene3D" id="1.10.1670.10">
    <property type="entry name" value="Helix-hairpin-Helix base-excision DNA repair enzymes (C-terminal)"/>
    <property type="match status" value="1"/>
</dbReference>
<keyword evidence="12" id="KW-1185">Reference proteome</keyword>
<dbReference type="InterPro" id="IPR003265">
    <property type="entry name" value="HhH-GPD_domain"/>
</dbReference>
<dbReference type="RefSeq" id="WP_161839213.1">
    <property type="nucleotide sequence ID" value="NZ_CP048000.1"/>
</dbReference>
<reference evidence="11 12" key="1">
    <citation type="submission" date="2020-01" db="EMBL/GenBank/DDBJ databases">
        <title>Genome analysis of Anaerocolumna sp. CBA3638.</title>
        <authorList>
            <person name="Kim J."/>
            <person name="Roh S.W."/>
        </authorList>
    </citation>
    <scope>NUCLEOTIDE SEQUENCE [LARGE SCALE GENOMIC DNA]</scope>
    <source>
        <strain evidence="11 12">CBA3638</strain>
    </source>
</reference>
<dbReference type="GO" id="GO:0003684">
    <property type="term" value="F:damaged DNA binding"/>
    <property type="evidence" value="ECO:0007669"/>
    <property type="project" value="InterPro"/>
</dbReference>
<dbReference type="Pfam" id="PF00730">
    <property type="entry name" value="HhH-GPD"/>
    <property type="match status" value="1"/>
</dbReference>
<dbReference type="InterPro" id="IPR011257">
    <property type="entry name" value="DNA_glycosylase"/>
</dbReference>
<evidence type="ECO:0000256" key="9">
    <source>
        <dbReference type="ARBA" id="ARBA00044632"/>
    </source>
</evidence>
<evidence type="ECO:0000256" key="3">
    <source>
        <dbReference type="ARBA" id="ARBA00022763"/>
    </source>
</evidence>
<evidence type="ECO:0000259" key="10">
    <source>
        <dbReference type="SMART" id="SM00478"/>
    </source>
</evidence>
<keyword evidence="6" id="KW-0456">Lyase</keyword>
<dbReference type="CDD" id="cd00056">
    <property type="entry name" value="ENDO3c"/>
    <property type="match status" value="1"/>
</dbReference>
<keyword evidence="4" id="KW-0378">Hydrolase</keyword>
<evidence type="ECO:0000256" key="8">
    <source>
        <dbReference type="ARBA" id="ARBA00023295"/>
    </source>
</evidence>
<dbReference type="AlphaFoldDB" id="A0A6P1TQ90"/>
<dbReference type="InterPro" id="IPR052054">
    <property type="entry name" value="Oxidative_DNA_repair_enzyme"/>
</dbReference>
<keyword evidence="5" id="KW-0234">DNA repair</keyword>
<keyword evidence="3" id="KW-0227">DNA damage</keyword>
<feature type="domain" description="HhH-GPD" evidence="10">
    <location>
        <begin position="113"/>
        <end position="269"/>
    </location>
</feature>
<evidence type="ECO:0000256" key="6">
    <source>
        <dbReference type="ARBA" id="ARBA00023239"/>
    </source>
</evidence>
<dbReference type="SUPFAM" id="SSF55945">
    <property type="entry name" value="TATA-box binding protein-like"/>
    <property type="match status" value="1"/>
</dbReference>
<gene>
    <name evidence="11" type="ORF">Ana3638_17690</name>
</gene>
<dbReference type="Gene3D" id="1.10.340.30">
    <property type="entry name" value="Hypothetical protein, domain 2"/>
    <property type="match status" value="1"/>
</dbReference>
<dbReference type="Pfam" id="PF07934">
    <property type="entry name" value="OGG_N"/>
    <property type="match status" value="1"/>
</dbReference>
<dbReference type="PANTHER" id="PTHR10242:SF2">
    <property type="entry name" value="N-GLYCOSYLASE_DNA LYASE"/>
    <property type="match status" value="1"/>
</dbReference>
<keyword evidence="8" id="KW-0326">Glycosidase</keyword>
<dbReference type="GO" id="GO:0006289">
    <property type="term" value="P:nucleotide-excision repair"/>
    <property type="evidence" value="ECO:0007669"/>
    <property type="project" value="InterPro"/>
</dbReference>
<dbReference type="GO" id="GO:0140078">
    <property type="term" value="F:class I DNA-(apurinic or apyrimidinic site) endonuclease activity"/>
    <property type="evidence" value="ECO:0007669"/>
    <property type="project" value="UniProtKB-EC"/>
</dbReference>
<dbReference type="InterPro" id="IPR023170">
    <property type="entry name" value="HhH_base_excis_C"/>
</dbReference>
<dbReference type="SUPFAM" id="SSF48150">
    <property type="entry name" value="DNA-glycosylase"/>
    <property type="match status" value="1"/>
</dbReference>
<dbReference type="EC" id="4.2.99.18" evidence="2"/>
<dbReference type="PANTHER" id="PTHR10242">
    <property type="entry name" value="8-OXOGUANINE DNA GLYCOSYLASE"/>
    <property type="match status" value="1"/>
</dbReference>
<dbReference type="SMART" id="SM00478">
    <property type="entry name" value="ENDO3c"/>
    <property type="match status" value="1"/>
</dbReference>
<proteinExistence type="inferred from homology"/>
<evidence type="ECO:0000313" key="12">
    <source>
        <dbReference type="Proteomes" id="UP000464314"/>
    </source>
</evidence>
<name>A0A6P1TQ90_9FIRM</name>
<keyword evidence="7" id="KW-0511">Multifunctional enzyme</keyword>
<evidence type="ECO:0000256" key="7">
    <source>
        <dbReference type="ARBA" id="ARBA00023268"/>
    </source>
</evidence>
<dbReference type="GO" id="GO:0006284">
    <property type="term" value="P:base-excision repair"/>
    <property type="evidence" value="ECO:0007669"/>
    <property type="project" value="InterPro"/>
</dbReference>
<evidence type="ECO:0000256" key="4">
    <source>
        <dbReference type="ARBA" id="ARBA00022801"/>
    </source>
</evidence>
<dbReference type="Gene3D" id="3.30.310.260">
    <property type="match status" value="1"/>
</dbReference>
<accession>A0A6P1TQ90</accession>
<dbReference type="EMBL" id="CP048000">
    <property type="protein sequence ID" value="QHQ62389.1"/>
    <property type="molecule type" value="Genomic_DNA"/>
</dbReference>
<organism evidence="11 12">
    <name type="scientific">Anaerocolumna sedimenticola</name>
    <dbReference type="NCBI Taxonomy" id="2696063"/>
    <lineage>
        <taxon>Bacteria</taxon>
        <taxon>Bacillati</taxon>
        <taxon>Bacillota</taxon>
        <taxon>Clostridia</taxon>
        <taxon>Lachnospirales</taxon>
        <taxon>Lachnospiraceae</taxon>
        <taxon>Anaerocolumna</taxon>
    </lineage>
</organism>